<dbReference type="EC" id="3.1.1.47" evidence="1"/>
<evidence type="ECO:0000256" key="4">
    <source>
        <dbReference type="ARBA" id="ARBA00023098"/>
    </source>
</evidence>
<proteinExistence type="predicted"/>
<dbReference type="SUPFAM" id="SSF53474">
    <property type="entry name" value="alpha/beta-Hydrolases"/>
    <property type="match status" value="1"/>
</dbReference>
<dbReference type="PANTHER" id="PTHR10272">
    <property type="entry name" value="PLATELET-ACTIVATING FACTOR ACETYLHYDROLASE"/>
    <property type="match status" value="1"/>
</dbReference>
<dbReference type="GO" id="GO:0016042">
    <property type="term" value="P:lipid catabolic process"/>
    <property type="evidence" value="ECO:0007669"/>
    <property type="project" value="UniProtKB-KW"/>
</dbReference>
<evidence type="ECO:0000313" key="6">
    <source>
        <dbReference type="EMBL" id="KEQ69667.1"/>
    </source>
</evidence>
<evidence type="ECO:0000256" key="2">
    <source>
        <dbReference type="ARBA" id="ARBA00022801"/>
    </source>
</evidence>
<dbReference type="EMBL" id="KL584720">
    <property type="protein sequence ID" value="KEQ69667.1"/>
    <property type="molecule type" value="Genomic_DNA"/>
</dbReference>
<dbReference type="InterPro" id="IPR029058">
    <property type="entry name" value="AB_hydrolase_fold"/>
</dbReference>
<keyword evidence="7" id="KW-1185">Reference proteome</keyword>
<sequence length="382" mass="41173">MKTSLFLTYAALTTATIIQPPPGDYGVASSTMELVDTSRNDTYAPLSEHRRIMVSTYYPATSLKKCQPVIVPYMTPATAAVYDQMYAPLGIPNGTFASFELSTCAFPRKDRSRKSNGFPVALFSPGLGNSRLMYGAMAQSLASHGFVVITLDHAYDAAIVEYPDKTVAIAVNIESNEQIEADVMVRQHDVSFLIDQLHDCSIRQQLFHNIADTRSLDKILMAGHSLGGATAAAAMLADTRVAAAVNLDGTLFGDILHKNFTSPFMIVSHQGKNLSTDVSWIQAWSNAMGTKLAVTLNGTQHGSYTDLPLLANTLGLTGNVSAEIGELLGTMEGARAVELVDTFVLQFSNFARGASKALLPAGMAGKFPEARVLDEQVHKRQC</sequence>
<evidence type="ECO:0000313" key="7">
    <source>
        <dbReference type="Proteomes" id="UP000027730"/>
    </source>
</evidence>
<keyword evidence="3" id="KW-0442">Lipid degradation</keyword>
<dbReference type="GO" id="GO:0003847">
    <property type="term" value="F:1-alkyl-2-acetylglycerophosphocholine esterase activity"/>
    <property type="evidence" value="ECO:0007669"/>
    <property type="project" value="UniProtKB-EC"/>
</dbReference>
<keyword evidence="2 6" id="KW-0378">Hydrolase</keyword>
<dbReference type="Pfam" id="PF03403">
    <property type="entry name" value="PAF-AH_p_II"/>
    <property type="match status" value="1"/>
</dbReference>
<dbReference type="AlphaFoldDB" id="A0A074WIP6"/>
<dbReference type="HOGENOM" id="CLU_026278_0_0_1"/>
<dbReference type="Proteomes" id="UP000027730">
    <property type="component" value="Unassembled WGS sequence"/>
</dbReference>
<evidence type="ECO:0000256" key="3">
    <source>
        <dbReference type="ARBA" id="ARBA00022963"/>
    </source>
</evidence>
<protein>
    <recommendedName>
        <fullName evidence="1">1-alkyl-2-acetylglycerophosphocholine esterase</fullName>
        <ecNumber evidence="1">3.1.1.47</ecNumber>
    </recommendedName>
</protein>
<name>A0A074WIP6_9PEZI</name>
<feature type="chain" id="PRO_5012181308" description="1-alkyl-2-acetylglycerophosphocholine esterase" evidence="5">
    <location>
        <begin position="16"/>
        <end position="382"/>
    </location>
</feature>
<keyword evidence="4" id="KW-0443">Lipid metabolism</keyword>
<dbReference type="RefSeq" id="XP_013423901.1">
    <property type="nucleotide sequence ID" value="XM_013568447.1"/>
</dbReference>
<gene>
    <name evidence="6" type="ORF">M436DRAFT_55451</name>
</gene>
<feature type="signal peptide" evidence="5">
    <location>
        <begin position="1"/>
        <end position="15"/>
    </location>
</feature>
<evidence type="ECO:0000256" key="1">
    <source>
        <dbReference type="ARBA" id="ARBA00013201"/>
    </source>
</evidence>
<dbReference type="GeneID" id="25412139"/>
<organism evidence="6 7">
    <name type="scientific">Aureobasidium namibiae CBS 147.97</name>
    <dbReference type="NCBI Taxonomy" id="1043004"/>
    <lineage>
        <taxon>Eukaryota</taxon>
        <taxon>Fungi</taxon>
        <taxon>Dikarya</taxon>
        <taxon>Ascomycota</taxon>
        <taxon>Pezizomycotina</taxon>
        <taxon>Dothideomycetes</taxon>
        <taxon>Dothideomycetidae</taxon>
        <taxon>Dothideales</taxon>
        <taxon>Saccotheciaceae</taxon>
        <taxon>Aureobasidium</taxon>
    </lineage>
</organism>
<accession>A0A074WIP6</accession>
<keyword evidence="5" id="KW-0732">Signal</keyword>
<dbReference type="OrthoDB" id="2363873at2759"/>
<dbReference type="STRING" id="1043004.A0A074WIP6"/>
<reference evidence="6 7" key="1">
    <citation type="journal article" date="2014" name="BMC Genomics">
        <title>Genome sequencing of four Aureobasidium pullulans varieties: biotechnological potential, stress tolerance, and description of new species.</title>
        <authorList>
            <person name="Gostin Ar C."/>
            <person name="Ohm R.A."/>
            <person name="Kogej T."/>
            <person name="Sonjak S."/>
            <person name="Turk M."/>
            <person name="Zajc J."/>
            <person name="Zalar P."/>
            <person name="Grube M."/>
            <person name="Sun H."/>
            <person name="Han J."/>
            <person name="Sharma A."/>
            <person name="Chiniquy J."/>
            <person name="Ngan C.Y."/>
            <person name="Lipzen A."/>
            <person name="Barry K."/>
            <person name="Grigoriev I.V."/>
            <person name="Gunde-Cimerman N."/>
        </authorList>
    </citation>
    <scope>NUCLEOTIDE SEQUENCE [LARGE SCALE GENOMIC DNA]</scope>
    <source>
        <strain evidence="6 7">CBS 147.97</strain>
    </source>
</reference>
<dbReference type="Gene3D" id="3.40.50.1820">
    <property type="entry name" value="alpha/beta hydrolase"/>
    <property type="match status" value="1"/>
</dbReference>
<evidence type="ECO:0000256" key="5">
    <source>
        <dbReference type="SAM" id="SignalP"/>
    </source>
</evidence>
<dbReference type="PANTHER" id="PTHR10272:SF14">
    <property type="entry name" value="PAF ACETYLHYDROLASE FAMILY PROTEIN"/>
    <property type="match status" value="1"/>
</dbReference>